<gene>
    <name evidence="1" type="ORF">CES85_4494</name>
</gene>
<sequence>MTELDKVKNGERDQPSVEDFLAELPAFVRPSDLVSNF</sequence>
<dbReference type="KEGG" id="och:CES85_4494"/>
<name>A0A248UBC3_9HYPH</name>
<dbReference type="AlphaFoldDB" id="A0A248UBC3"/>
<evidence type="ECO:0000313" key="1">
    <source>
        <dbReference type="EMBL" id="ASV83711.1"/>
    </source>
</evidence>
<reference evidence="1 2" key="1">
    <citation type="submission" date="2017-07" db="EMBL/GenBank/DDBJ databases">
        <title>Phylogenetic study on the rhizospheric bacterium Ochrobactrum sp. A44.</title>
        <authorList>
            <person name="Krzyzanowska D.M."/>
            <person name="Ossowicki A."/>
            <person name="Rajewska M."/>
            <person name="Maciag T."/>
            <person name="Kaczynski Z."/>
            <person name="Czerwicka M."/>
            <person name="Jafra S."/>
        </authorList>
    </citation>
    <scope>NUCLEOTIDE SEQUENCE [LARGE SCALE GENOMIC DNA]</scope>
    <source>
        <strain evidence="1 2">A44</strain>
    </source>
</reference>
<dbReference type="Proteomes" id="UP000215256">
    <property type="component" value="Chromosome 2"/>
</dbReference>
<protein>
    <submittedName>
        <fullName evidence="1">Uncharacterized protein</fullName>
    </submittedName>
</protein>
<accession>A0A248UBC3</accession>
<organism evidence="1 2">
    <name type="scientific">Ochrobactrum quorumnocens</name>
    <dbReference type="NCBI Taxonomy" id="271865"/>
    <lineage>
        <taxon>Bacteria</taxon>
        <taxon>Pseudomonadati</taxon>
        <taxon>Pseudomonadota</taxon>
        <taxon>Alphaproteobacteria</taxon>
        <taxon>Hyphomicrobiales</taxon>
        <taxon>Brucellaceae</taxon>
        <taxon>Brucella/Ochrobactrum group</taxon>
        <taxon>Ochrobactrum</taxon>
    </lineage>
</organism>
<evidence type="ECO:0000313" key="2">
    <source>
        <dbReference type="Proteomes" id="UP000215256"/>
    </source>
</evidence>
<dbReference type="EMBL" id="CP022603">
    <property type="protein sequence ID" value="ASV83711.1"/>
    <property type="molecule type" value="Genomic_DNA"/>
</dbReference>
<proteinExistence type="predicted"/>